<gene>
    <name evidence="1" type="ORF">HKN21_15000</name>
</gene>
<accession>A0A7Y2EA62</accession>
<organism evidence="1 2">
    <name type="scientific">Eiseniibacteriota bacterium</name>
    <dbReference type="NCBI Taxonomy" id="2212470"/>
    <lineage>
        <taxon>Bacteria</taxon>
        <taxon>Candidatus Eiseniibacteriota</taxon>
    </lineage>
</organism>
<dbReference type="Gene3D" id="1.25.40.10">
    <property type="entry name" value="Tetratricopeptide repeat domain"/>
    <property type="match status" value="1"/>
</dbReference>
<evidence type="ECO:0000313" key="1">
    <source>
        <dbReference type="EMBL" id="NNF08069.1"/>
    </source>
</evidence>
<evidence type="ECO:0008006" key="3">
    <source>
        <dbReference type="Google" id="ProtNLM"/>
    </source>
</evidence>
<dbReference type="SUPFAM" id="SSF48452">
    <property type="entry name" value="TPR-like"/>
    <property type="match status" value="1"/>
</dbReference>
<dbReference type="InterPro" id="IPR011990">
    <property type="entry name" value="TPR-like_helical_dom_sf"/>
</dbReference>
<comment type="caution">
    <text evidence="1">The sequence shown here is derived from an EMBL/GenBank/DDBJ whole genome shotgun (WGS) entry which is preliminary data.</text>
</comment>
<evidence type="ECO:0000313" key="2">
    <source>
        <dbReference type="Proteomes" id="UP000547674"/>
    </source>
</evidence>
<proteinExistence type="predicted"/>
<dbReference type="EMBL" id="JABDJR010000607">
    <property type="protein sequence ID" value="NNF08069.1"/>
    <property type="molecule type" value="Genomic_DNA"/>
</dbReference>
<protein>
    <recommendedName>
        <fullName evidence="3">Tetratricopeptide repeat protein</fullName>
    </recommendedName>
</protein>
<name>A0A7Y2EA62_UNCEI</name>
<reference evidence="1 2" key="1">
    <citation type="submission" date="2020-03" db="EMBL/GenBank/DDBJ databases">
        <title>Metabolic flexibility allows generalist bacteria to become dominant in a frequently disturbed ecosystem.</title>
        <authorList>
            <person name="Chen Y.-J."/>
            <person name="Leung P.M."/>
            <person name="Bay S.K."/>
            <person name="Hugenholtz P."/>
            <person name="Kessler A.J."/>
            <person name="Shelley G."/>
            <person name="Waite D.W."/>
            <person name="Cook P.L."/>
            <person name="Greening C."/>
        </authorList>
    </citation>
    <scope>NUCLEOTIDE SEQUENCE [LARGE SCALE GENOMIC DNA]</scope>
    <source>
        <strain evidence="1">SS_bin_28</strain>
    </source>
</reference>
<feature type="non-terminal residue" evidence="1">
    <location>
        <position position="290"/>
    </location>
</feature>
<dbReference type="AlphaFoldDB" id="A0A7Y2EA62"/>
<sequence>MTAKKADPTSEEALIQSWLSARAGVSIRKVWPGENLDAAFEGFSRDALRHARVNPPESVRAVEKVTASDRKNLAPANRIKLVRLYAHALSHAGQLKASDRHYRRAWDLSVKLNLREQIVFTGLGWTNILSLLGHYEEAKRIGHYAMSRLKNSERVLKARLSNNLGVVYHRWGKFEQAVTLLKESRRQLKALGFRYDFAYVTYTLGHSLLLQGEDLRFARKCIEEGRAYFAENKLHTLDLYARTALALADLSDGHYRKAMETLEELHDDLEKLGDKRATALILRQQAEFLG</sequence>
<dbReference type="Proteomes" id="UP000547674">
    <property type="component" value="Unassembled WGS sequence"/>
</dbReference>